<protein>
    <submittedName>
        <fullName evidence="2">Uncharacterized protein</fullName>
    </submittedName>
</protein>
<accession>N2A7A8</accession>
<comment type="caution">
    <text evidence="2">The sequence shown here is derived from an EMBL/GenBank/DDBJ whole genome shotgun (WGS) entry which is preliminary data.</text>
</comment>
<dbReference type="AlphaFoldDB" id="N2A7A8"/>
<name>N2A7A8_9FIRM</name>
<feature type="region of interest" description="Disordered" evidence="1">
    <location>
        <begin position="31"/>
        <end position="56"/>
    </location>
</feature>
<proteinExistence type="predicted"/>
<dbReference type="EMBL" id="AQFT01000124">
    <property type="protein sequence ID" value="EMZ21950.1"/>
    <property type="molecule type" value="Genomic_DNA"/>
</dbReference>
<organism evidence="2 3">
    <name type="scientific">Eubacterium plexicaudatum ASF492</name>
    <dbReference type="NCBI Taxonomy" id="1235802"/>
    <lineage>
        <taxon>Bacteria</taxon>
        <taxon>Bacillati</taxon>
        <taxon>Bacillota</taxon>
        <taxon>Clostridia</taxon>
        <taxon>Eubacteriales</taxon>
        <taxon>Eubacteriaceae</taxon>
        <taxon>Eubacterium</taxon>
    </lineage>
</organism>
<sequence length="56" mass="6085">MMGIILTLAALILILIAIFGGLCLITGEEDKGNKRKETKRAGTVAERQRSVIQNTD</sequence>
<evidence type="ECO:0000256" key="1">
    <source>
        <dbReference type="SAM" id="MobiDB-lite"/>
    </source>
</evidence>
<gene>
    <name evidence="2" type="ORF">C823_04037</name>
</gene>
<reference evidence="2 3" key="1">
    <citation type="journal article" date="2014" name="Genome Announc.">
        <title>Draft genome sequences of the altered schaedler flora, a defined bacterial community from gnotobiotic mice.</title>
        <authorList>
            <person name="Wannemuehler M.J."/>
            <person name="Overstreet A.M."/>
            <person name="Ward D.V."/>
            <person name="Phillips G.J."/>
        </authorList>
    </citation>
    <scope>NUCLEOTIDE SEQUENCE [LARGE SCALE GENOMIC DNA]</scope>
    <source>
        <strain evidence="2 3">ASF492</strain>
    </source>
</reference>
<keyword evidence="3" id="KW-1185">Reference proteome</keyword>
<dbReference type="STRING" id="1235802.C823_04037"/>
<evidence type="ECO:0000313" key="2">
    <source>
        <dbReference type="EMBL" id="EMZ21950.1"/>
    </source>
</evidence>
<evidence type="ECO:0000313" key="3">
    <source>
        <dbReference type="Proteomes" id="UP000012589"/>
    </source>
</evidence>
<dbReference type="Proteomes" id="UP000012589">
    <property type="component" value="Unassembled WGS sequence"/>
</dbReference>
<dbReference type="HOGENOM" id="CLU_3007524_0_0_9"/>